<accession>W4LIY1</accession>
<dbReference type="EMBL" id="AZHW01000633">
    <property type="protein sequence ID" value="ETW97680.1"/>
    <property type="molecule type" value="Genomic_DNA"/>
</dbReference>
<sequence>MPLPHELSDDIIPDSTAVVGDIESFIAYIEYGHAWQDWCGRVQQCVRWIAQDFGPVSDDIVQDLLQKP</sequence>
<reference evidence="1 2" key="1">
    <citation type="journal article" date="2014" name="Nature">
        <title>An environmental bacterial taxon with a large and distinct metabolic repertoire.</title>
        <authorList>
            <person name="Wilson M.C."/>
            <person name="Mori T."/>
            <person name="Ruckert C."/>
            <person name="Uria A.R."/>
            <person name="Helf M.J."/>
            <person name="Takada K."/>
            <person name="Gernert C."/>
            <person name="Steffens U.A."/>
            <person name="Heycke N."/>
            <person name="Schmitt S."/>
            <person name="Rinke C."/>
            <person name="Helfrich E.J."/>
            <person name="Brachmann A.O."/>
            <person name="Gurgui C."/>
            <person name="Wakimoto T."/>
            <person name="Kracht M."/>
            <person name="Crusemann M."/>
            <person name="Hentschel U."/>
            <person name="Abe I."/>
            <person name="Matsunaga S."/>
            <person name="Kalinowski J."/>
            <person name="Takeyama H."/>
            <person name="Piel J."/>
        </authorList>
    </citation>
    <scope>NUCLEOTIDE SEQUENCE [LARGE SCALE GENOMIC DNA]</scope>
    <source>
        <strain evidence="2">TSY1</strain>
    </source>
</reference>
<evidence type="ECO:0000313" key="1">
    <source>
        <dbReference type="EMBL" id="ETW97680.1"/>
    </source>
</evidence>
<evidence type="ECO:0000313" key="2">
    <source>
        <dbReference type="Proteomes" id="UP000019141"/>
    </source>
</evidence>
<dbReference type="HOGENOM" id="CLU_2786111_0_0_7"/>
<organism evidence="1 2">
    <name type="scientific">Entotheonella factor</name>
    <dbReference type="NCBI Taxonomy" id="1429438"/>
    <lineage>
        <taxon>Bacteria</taxon>
        <taxon>Pseudomonadati</taxon>
        <taxon>Nitrospinota/Tectimicrobiota group</taxon>
        <taxon>Candidatus Tectimicrobiota</taxon>
        <taxon>Candidatus Entotheonellia</taxon>
        <taxon>Candidatus Entotheonellales</taxon>
        <taxon>Candidatus Entotheonellaceae</taxon>
        <taxon>Candidatus Entotheonella</taxon>
    </lineage>
</organism>
<dbReference type="Proteomes" id="UP000019141">
    <property type="component" value="Unassembled WGS sequence"/>
</dbReference>
<protein>
    <submittedName>
        <fullName evidence="1">Uncharacterized protein</fullName>
    </submittedName>
</protein>
<keyword evidence="2" id="KW-1185">Reference proteome</keyword>
<dbReference type="AlphaFoldDB" id="W4LIY1"/>
<comment type="caution">
    <text evidence="1">The sequence shown here is derived from an EMBL/GenBank/DDBJ whole genome shotgun (WGS) entry which is preliminary data.</text>
</comment>
<gene>
    <name evidence="1" type="ORF">ETSY1_21675</name>
</gene>
<proteinExistence type="predicted"/>
<name>W4LIY1_ENTF1</name>